<evidence type="ECO:0000313" key="2">
    <source>
        <dbReference type="Proteomes" id="UP001055811"/>
    </source>
</evidence>
<protein>
    <submittedName>
        <fullName evidence="1">Uncharacterized protein</fullName>
    </submittedName>
</protein>
<evidence type="ECO:0000313" key="1">
    <source>
        <dbReference type="EMBL" id="KAI3764299.1"/>
    </source>
</evidence>
<reference evidence="2" key="1">
    <citation type="journal article" date="2022" name="Mol. Ecol. Resour.">
        <title>The genomes of chicory, endive, great burdock and yacon provide insights into Asteraceae palaeo-polyploidization history and plant inulin production.</title>
        <authorList>
            <person name="Fan W."/>
            <person name="Wang S."/>
            <person name="Wang H."/>
            <person name="Wang A."/>
            <person name="Jiang F."/>
            <person name="Liu H."/>
            <person name="Zhao H."/>
            <person name="Xu D."/>
            <person name="Zhang Y."/>
        </authorList>
    </citation>
    <scope>NUCLEOTIDE SEQUENCE [LARGE SCALE GENOMIC DNA]</scope>
    <source>
        <strain evidence="2">cv. Punajuju</strain>
    </source>
</reference>
<proteinExistence type="predicted"/>
<keyword evidence="2" id="KW-1185">Reference proteome</keyword>
<accession>A0ACB9EZK7</accession>
<gene>
    <name evidence="1" type="ORF">L2E82_14306</name>
</gene>
<reference evidence="1 2" key="2">
    <citation type="journal article" date="2022" name="Mol. Ecol. Resour.">
        <title>The genomes of chicory, endive, great burdock and yacon provide insights into Asteraceae paleo-polyploidization history and plant inulin production.</title>
        <authorList>
            <person name="Fan W."/>
            <person name="Wang S."/>
            <person name="Wang H."/>
            <person name="Wang A."/>
            <person name="Jiang F."/>
            <person name="Liu H."/>
            <person name="Zhao H."/>
            <person name="Xu D."/>
            <person name="Zhang Y."/>
        </authorList>
    </citation>
    <scope>NUCLEOTIDE SEQUENCE [LARGE SCALE GENOMIC DNA]</scope>
    <source>
        <strain evidence="2">cv. Punajuju</strain>
        <tissue evidence="1">Leaves</tissue>
    </source>
</reference>
<dbReference type="EMBL" id="CM042011">
    <property type="protein sequence ID" value="KAI3764299.1"/>
    <property type="molecule type" value="Genomic_DNA"/>
</dbReference>
<sequence length="202" mass="22536">MNPPYRHERFVVPEGTKKYIYSLPFAHMFMDGNVLFAVHLIRFTQAASSPIHAYNQAISDLEHELDHLKAAFETISKATNTRRLDFKGNKDKWVRSFRDVVSGRLKEDNQALSKVSSKCISIPSGLEIAYFDWLGSCLIGELKDVELLAKCFSIFHSTGIGECSVIYLGGLSVLLIFENHRVASACFSGGASRELVLLVYGA</sequence>
<dbReference type="Proteomes" id="UP001055811">
    <property type="component" value="Linkage Group LG03"/>
</dbReference>
<name>A0ACB9EZK7_CICIN</name>
<comment type="caution">
    <text evidence="1">The sequence shown here is derived from an EMBL/GenBank/DDBJ whole genome shotgun (WGS) entry which is preliminary data.</text>
</comment>
<organism evidence="1 2">
    <name type="scientific">Cichorium intybus</name>
    <name type="common">Chicory</name>
    <dbReference type="NCBI Taxonomy" id="13427"/>
    <lineage>
        <taxon>Eukaryota</taxon>
        <taxon>Viridiplantae</taxon>
        <taxon>Streptophyta</taxon>
        <taxon>Embryophyta</taxon>
        <taxon>Tracheophyta</taxon>
        <taxon>Spermatophyta</taxon>
        <taxon>Magnoliopsida</taxon>
        <taxon>eudicotyledons</taxon>
        <taxon>Gunneridae</taxon>
        <taxon>Pentapetalae</taxon>
        <taxon>asterids</taxon>
        <taxon>campanulids</taxon>
        <taxon>Asterales</taxon>
        <taxon>Asteraceae</taxon>
        <taxon>Cichorioideae</taxon>
        <taxon>Cichorieae</taxon>
        <taxon>Cichoriinae</taxon>
        <taxon>Cichorium</taxon>
    </lineage>
</organism>